<evidence type="ECO:0000313" key="2">
    <source>
        <dbReference type="Proteomes" id="UP000556026"/>
    </source>
</evidence>
<reference evidence="2" key="1">
    <citation type="submission" date="2020-06" db="EMBL/GenBank/DDBJ databases">
        <title>Draft genomic sequence of Geomonas sp. Red330.</title>
        <authorList>
            <person name="Itoh H."/>
            <person name="Zhenxing X."/>
            <person name="Ushijima N."/>
            <person name="Masuda Y."/>
            <person name="Shiratori Y."/>
            <person name="Senoo K."/>
        </authorList>
    </citation>
    <scope>NUCLEOTIDE SEQUENCE [LARGE SCALE GENOMIC DNA]</scope>
    <source>
        <strain evidence="2">Red330</strain>
    </source>
</reference>
<evidence type="ECO:0000313" key="1">
    <source>
        <dbReference type="EMBL" id="GFO60946.1"/>
    </source>
</evidence>
<dbReference type="Proteomes" id="UP000556026">
    <property type="component" value="Unassembled WGS sequence"/>
</dbReference>
<gene>
    <name evidence="1" type="ORF">GMST_32710</name>
</gene>
<sequence>MAVTLPAASRRALTATRRPGKRVNFRFPELAAGEPGVGAGQVQAAEAAGKGAGGGFQVQVPGEFQPLLGEAV</sequence>
<organism evidence="1 2">
    <name type="scientific">Geomonas silvestris</name>
    <dbReference type="NCBI Taxonomy" id="2740184"/>
    <lineage>
        <taxon>Bacteria</taxon>
        <taxon>Pseudomonadati</taxon>
        <taxon>Thermodesulfobacteriota</taxon>
        <taxon>Desulfuromonadia</taxon>
        <taxon>Geobacterales</taxon>
        <taxon>Geobacteraceae</taxon>
        <taxon>Geomonas</taxon>
    </lineage>
</organism>
<dbReference type="AlphaFoldDB" id="A0A6V8MLR8"/>
<proteinExistence type="predicted"/>
<dbReference type="EMBL" id="BLXX01000011">
    <property type="protein sequence ID" value="GFO60946.1"/>
    <property type="molecule type" value="Genomic_DNA"/>
</dbReference>
<name>A0A6V8MLR8_9BACT</name>
<accession>A0A6V8MLR8</accession>
<comment type="caution">
    <text evidence="1">The sequence shown here is derived from an EMBL/GenBank/DDBJ whole genome shotgun (WGS) entry which is preliminary data.</text>
</comment>
<protein>
    <submittedName>
        <fullName evidence="1">Uncharacterized protein</fullName>
    </submittedName>
</protein>
<keyword evidence="2" id="KW-1185">Reference proteome</keyword>